<reference evidence="10" key="1">
    <citation type="submission" date="2020-10" db="EMBL/GenBank/DDBJ databases">
        <authorList>
            <person name="Gilroy R."/>
        </authorList>
    </citation>
    <scope>NUCLEOTIDE SEQUENCE</scope>
    <source>
        <strain evidence="10">9366</strain>
    </source>
</reference>
<comment type="similarity">
    <text evidence="7">Belongs to the SMC family.</text>
</comment>
<dbReference type="InterPro" id="IPR036277">
    <property type="entry name" value="SMC_hinge_sf"/>
</dbReference>
<feature type="compositionally biased region" description="Basic and acidic residues" evidence="8">
    <location>
        <begin position="788"/>
        <end position="806"/>
    </location>
</feature>
<dbReference type="GO" id="GO:0006260">
    <property type="term" value="P:DNA replication"/>
    <property type="evidence" value="ECO:0007669"/>
    <property type="project" value="UniProtKB-UniRule"/>
</dbReference>
<feature type="coiled-coil region" evidence="7">
    <location>
        <begin position="168"/>
        <end position="209"/>
    </location>
</feature>
<sequence>MNFKKIEVFGFKSFADRKVIEINEGITGIVGPNGCGKSNVADAVRWVLGEQSAKALRGKSMQDVIFNGTKVRKSMSFAEVSLFFDNTEKLFPTLAFDEVKITRKLFRSGESEYYINDTQCRLMDIQEIIRNTGLGKEGYSIIGQGRVSEIINAKPVDRRAIFEDAAGISTHKKRKKEAQSKLERTETNLQRIESILLELDRQLEPLERQSADARKYLQLRDELRDLEINEFVYGFEHNAELKAQVQKTLDEVAEQLESMRGQYADADKQYNKKTADRNNTDVYISRLRDELTALAVAAESVRGAGNTLSERMSHLTSNRADAEARLVAIEEDIDKKDEEHTYHVTHLNMAKEEQSEVKEEYDEADGEYEELLAKITQGEQEMESRNDELLKAMESIADIKENYGKLTAERDTLLEREDELSAEMTDIKSELKDAEEDRLELEKDVDRLRRQRDRLASSRNEVMFSLREAGEKVEKNRAAMTELQTRISGLESRIKMLAEYSRDYANFRDAVKHLMQAARGDEELSSHIEGLVAEIIKVPKEYETAITTALGGSVQNVVTADEEDAKFLIRYLKNNRLGTVTFLPLTSYKRRDLDPRLAGILRERGCLGEASKLVSFDKRYDNIVSGLLGSTVVFDNTDNAVEAARRSGYNVRIVTLEGDMINTSGAISGGAVNRSAMASVFGHERTLEEYRVAAEKMKKEYDKAVVAYKDAQEEADELQEQLKVFDEDFRNAEVELATASQKLEKASGRCDELSSSLTAKTGARENIRRRIDMINGALDSVDAGKGVPVHDDEAEKERRAGYAKMRERSKELSARLTELRVKLTSLENAIASHSENIERLERESKALSEERTAIRRILSDTEDKIKQTESDIDNAVVSDEDRKRQSEIKEKIASLDEYKAKLDEEIAAVMNFKESLTQSMISANEEKVRQEAKMQKIDEDAEEMRVHISEEYDLDYESAARYRRADFDHEKAAGEIGKLRRAMSKIGPVNLEAIDMYKETQARHDELAAQRDDMRKAQSDILEIIANLSKEMSERFDREFKKINSNFQTIFSEMFGGGTGRLEVDLDSAEDPLEAGIEIYAEPPGKNLRNLSQLSGGEQAFTAICILFAILRLRPMPFCILDEIDAALDESNVDLFARYLKRFSDSTQFIVITHRKPTMEQADMLYGVTMQELGVSDVVSVSLKEAVKHSESK</sequence>
<evidence type="ECO:0000256" key="1">
    <source>
        <dbReference type="ARBA" id="ARBA00004496"/>
    </source>
</evidence>
<dbReference type="AlphaFoldDB" id="A0A9D1MNA9"/>
<evidence type="ECO:0000256" key="8">
    <source>
        <dbReference type="SAM" id="MobiDB-lite"/>
    </source>
</evidence>
<dbReference type="SMART" id="SM00968">
    <property type="entry name" value="SMC_hinge"/>
    <property type="match status" value="1"/>
</dbReference>
<gene>
    <name evidence="7 10" type="primary">smc</name>
    <name evidence="10" type="ORF">IAB07_05680</name>
</gene>
<dbReference type="CDD" id="cd03278">
    <property type="entry name" value="ABC_SMC_barmotin"/>
    <property type="match status" value="2"/>
</dbReference>
<dbReference type="Proteomes" id="UP000824145">
    <property type="component" value="Unassembled WGS sequence"/>
</dbReference>
<dbReference type="GO" id="GO:0003677">
    <property type="term" value="F:DNA binding"/>
    <property type="evidence" value="ECO:0007669"/>
    <property type="project" value="UniProtKB-UniRule"/>
</dbReference>
<comment type="subunit">
    <text evidence="7">Homodimer.</text>
</comment>
<dbReference type="SUPFAM" id="SSF75553">
    <property type="entry name" value="Smc hinge domain"/>
    <property type="match status" value="1"/>
</dbReference>
<comment type="function">
    <text evidence="7">Required for chromosome condensation and partitioning.</text>
</comment>
<dbReference type="GO" id="GO:0007062">
    <property type="term" value="P:sister chromatid cohesion"/>
    <property type="evidence" value="ECO:0007669"/>
    <property type="project" value="InterPro"/>
</dbReference>
<accession>A0A9D1MNA9</accession>
<evidence type="ECO:0000256" key="4">
    <source>
        <dbReference type="ARBA" id="ARBA00022840"/>
    </source>
</evidence>
<organism evidence="10 11">
    <name type="scientific">Candidatus Caccalectryoclostridium excrementigallinarum</name>
    <dbReference type="NCBI Taxonomy" id="2840710"/>
    <lineage>
        <taxon>Bacteria</taxon>
        <taxon>Bacillati</taxon>
        <taxon>Bacillota</taxon>
        <taxon>Clostridia</taxon>
        <taxon>Christensenellales</taxon>
        <taxon>Christensenellaceae</taxon>
        <taxon>Christensenellaceae incertae sedis</taxon>
        <taxon>Candidatus Caccalectryoclostridium</taxon>
    </lineage>
</organism>
<dbReference type="GO" id="GO:0005737">
    <property type="term" value="C:cytoplasm"/>
    <property type="evidence" value="ECO:0007669"/>
    <property type="project" value="UniProtKB-SubCell"/>
</dbReference>
<dbReference type="GO" id="GO:0007059">
    <property type="term" value="P:chromosome segregation"/>
    <property type="evidence" value="ECO:0007669"/>
    <property type="project" value="UniProtKB-UniRule"/>
</dbReference>
<dbReference type="Gene3D" id="3.40.50.300">
    <property type="entry name" value="P-loop containing nucleotide triphosphate hydrolases"/>
    <property type="match status" value="2"/>
</dbReference>
<dbReference type="Gene3D" id="3.30.70.1620">
    <property type="match status" value="1"/>
</dbReference>
<protein>
    <recommendedName>
        <fullName evidence="7">Chromosome partition protein Smc</fullName>
    </recommendedName>
</protein>
<dbReference type="Gene3D" id="1.10.287.1490">
    <property type="match status" value="1"/>
</dbReference>
<dbReference type="InterPro" id="IPR027417">
    <property type="entry name" value="P-loop_NTPase"/>
</dbReference>
<name>A0A9D1MNA9_9FIRM</name>
<keyword evidence="2 7" id="KW-0963">Cytoplasm</keyword>
<feature type="coiled-coil region" evidence="7">
    <location>
        <begin position="895"/>
        <end position="940"/>
    </location>
</feature>
<dbReference type="InterPro" id="IPR024704">
    <property type="entry name" value="SMC"/>
</dbReference>
<feature type="coiled-coil region" evidence="7">
    <location>
        <begin position="687"/>
        <end position="749"/>
    </location>
</feature>
<dbReference type="Pfam" id="PF06470">
    <property type="entry name" value="SMC_hinge"/>
    <property type="match status" value="1"/>
</dbReference>
<evidence type="ECO:0000256" key="7">
    <source>
        <dbReference type="HAMAP-Rule" id="MF_01894"/>
    </source>
</evidence>
<evidence type="ECO:0000256" key="6">
    <source>
        <dbReference type="ARBA" id="ARBA00023125"/>
    </source>
</evidence>
<keyword evidence="3 7" id="KW-0547">Nucleotide-binding</keyword>
<proteinExistence type="inferred from homology"/>
<feature type="domain" description="SMC hinge" evidence="9">
    <location>
        <begin position="526"/>
        <end position="644"/>
    </location>
</feature>
<dbReference type="GO" id="GO:0005694">
    <property type="term" value="C:chromosome"/>
    <property type="evidence" value="ECO:0007669"/>
    <property type="project" value="InterPro"/>
</dbReference>
<dbReference type="EMBL" id="DVNJ01000031">
    <property type="protein sequence ID" value="HIU63237.1"/>
    <property type="molecule type" value="Genomic_DNA"/>
</dbReference>
<feature type="coiled-coil region" evidence="7">
    <location>
        <begin position="312"/>
        <end position="493"/>
    </location>
</feature>
<dbReference type="PANTHER" id="PTHR43977">
    <property type="entry name" value="STRUCTURAL MAINTENANCE OF CHROMOSOMES PROTEIN 3"/>
    <property type="match status" value="1"/>
</dbReference>
<comment type="domain">
    <text evidence="7">Contains large globular domains required for ATP hydrolysis at each terminus and a third globular domain forming a flexible hinge near the middle of the molecule. These domains are separated by coiled-coil structures.</text>
</comment>
<evidence type="ECO:0000256" key="5">
    <source>
        <dbReference type="ARBA" id="ARBA00023054"/>
    </source>
</evidence>
<keyword evidence="4 7" id="KW-0067">ATP-binding</keyword>
<evidence type="ECO:0000256" key="3">
    <source>
        <dbReference type="ARBA" id="ARBA00022741"/>
    </source>
</evidence>
<dbReference type="PIRSF" id="PIRSF005719">
    <property type="entry name" value="SMC"/>
    <property type="match status" value="1"/>
</dbReference>
<dbReference type="GO" id="GO:0016887">
    <property type="term" value="F:ATP hydrolysis activity"/>
    <property type="evidence" value="ECO:0007669"/>
    <property type="project" value="InterPro"/>
</dbReference>
<dbReference type="SUPFAM" id="SSF52540">
    <property type="entry name" value="P-loop containing nucleoside triphosphate hydrolases"/>
    <property type="match status" value="1"/>
</dbReference>
<dbReference type="NCBIfam" id="TIGR02168">
    <property type="entry name" value="SMC_prok_B"/>
    <property type="match status" value="1"/>
</dbReference>
<feature type="coiled-coil region" evidence="7">
    <location>
        <begin position="238"/>
        <end position="269"/>
    </location>
</feature>
<evidence type="ECO:0000313" key="10">
    <source>
        <dbReference type="EMBL" id="HIU63237.1"/>
    </source>
</evidence>
<evidence type="ECO:0000259" key="9">
    <source>
        <dbReference type="SMART" id="SM00968"/>
    </source>
</evidence>
<evidence type="ECO:0000313" key="11">
    <source>
        <dbReference type="Proteomes" id="UP000824145"/>
    </source>
</evidence>
<dbReference type="Gene3D" id="1.20.1060.20">
    <property type="match status" value="1"/>
</dbReference>
<dbReference type="HAMAP" id="MF_01894">
    <property type="entry name" value="Smc_prok"/>
    <property type="match status" value="1"/>
</dbReference>
<dbReference type="InterPro" id="IPR011890">
    <property type="entry name" value="SMC_prok"/>
</dbReference>
<dbReference type="GO" id="GO:0005524">
    <property type="term" value="F:ATP binding"/>
    <property type="evidence" value="ECO:0007669"/>
    <property type="project" value="UniProtKB-UniRule"/>
</dbReference>
<feature type="region of interest" description="Disordered" evidence="8">
    <location>
        <begin position="785"/>
        <end position="806"/>
    </location>
</feature>
<dbReference type="InterPro" id="IPR003395">
    <property type="entry name" value="RecF/RecN/SMC_N"/>
</dbReference>
<comment type="caution">
    <text evidence="10">The sequence shown here is derived from an EMBL/GenBank/DDBJ whole genome shotgun (WGS) entry which is preliminary data.</text>
</comment>
<keyword evidence="5 7" id="KW-0175">Coiled coil</keyword>
<dbReference type="FunFam" id="3.40.50.300:FF:000901">
    <property type="entry name" value="Chromosome partition protein Smc"/>
    <property type="match status" value="1"/>
</dbReference>
<reference evidence="10" key="2">
    <citation type="journal article" date="2021" name="PeerJ">
        <title>Extensive microbial diversity within the chicken gut microbiome revealed by metagenomics and culture.</title>
        <authorList>
            <person name="Gilroy R."/>
            <person name="Ravi A."/>
            <person name="Getino M."/>
            <person name="Pursley I."/>
            <person name="Horton D.L."/>
            <person name="Alikhan N.F."/>
            <person name="Baker D."/>
            <person name="Gharbi K."/>
            <person name="Hall N."/>
            <person name="Watson M."/>
            <person name="Adriaenssens E.M."/>
            <person name="Foster-Nyarko E."/>
            <person name="Jarju S."/>
            <person name="Secka A."/>
            <person name="Antonio M."/>
            <person name="Oren A."/>
            <person name="Chaudhuri R.R."/>
            <person name="La Ragione R."/>
            <person name="Hildebrand F."/>
            <person name="Pallen M.J."/>
        </authorList>
    </citation>
    <scope>NUCLEOTIDE SEQUENCE</scope>
    <source>
        <strain evidence="10">9366</strain>
    </source>
</reference>
<dbReference type="GO" id="GO:0030261">
    <property type="term" value="P:chromosome condensation"/>
    <property type="evidence" value="ECO:0007669"/>
    <property type="project" value="InterPro"/>
</dbReference>
<dbReference type="InterPro" id="IPR010935">
    <property type="entry name" value="SMC_hinge"/>
</dbReference>
<comment type="subcellular location">
    <subcellularLocation>
        <location evidence="1 7">Cytoplasm</location>
    </subcellularLocation>
</comment>
<dbReference type="Pfam" id="PF02463">
    <property type="entry name" value="SMC_N"/>
    <property type="match status" value="2"/>
</dbReference>
<evidence type="ECO:0000256" key="2">
    <source>
        <dbReference type="ARBA" id="ARBA00022490"/>
    </source>
</evidence>
<feature type="binding site" evidence="7">
    <location>
        <begin position="32"/>
        <end position="39"/>
    </location>
    <ligand>
        <name>ATP</name>
        <dbReference type="ChEBI" id="CHEBI:30616"/>
    </ligand>
</feature>
<dbReference type="Gene3D" id="1.20.5.340">
    <property type="match status" value="1"/>
</dbReference>
<keyword evidence="6 7" id="KW-0238">DNA-binding</keyword>